<dbReference type="CDD" id="cd05374">
    <property type="entry name" value="17beta-HSD-like_SDR_c"/>
    <property type="match status" value="1"/>
</dbReference>
<evidence type="ECO:0000256" key="3">
    <source>
        <dbReference type="RuleBase" id="RU000363"/>
    </source>
</evidence>
<dbReference type="PRINTS" id="PR00081">
    <property type="entry name" value="GDHRDH"/>
</dbReference>
<dbReference type="PANTHER" id="PTHR43976">
    <property type="entry name" value="SHORT CHAIN DEHYDROGENASE"/>
    <property type="match status" value="1"/>
</dbReference>
<keyword evidence="2 4" id="KW-0560">Oxidoreductase</keyword>
<sequence>MTSATKNSKQSETPVWFITGCSTGFGRQIAKHVLELGYRAVVTSRDPEDVRDLAELGDALVLKLDVTDRSQAEAAVKAAEDHYGGIDVLVNNAGIGYFAAVEESDEEGVRNMFEVNVFGLSRMIHVVLPGMRKRRQGYIVNLSSIGGLRSFPALGYYNATKFAVEGLSEALWQEVEPLGIKVMLVEPSGFRTDWAGRSANQTEHQIADYANTADKNIRQLRANSGNQNGDPVRAAEAIVKAVESPNPPHRLLLGNDAYDGAISKLDELRDEFAAWEAVSRGADFPDATPAATK</sequence>
<dbReference type="InterPro" id="IPR036291">
    <property type="entry name" value="NAD(P)-bd_dom_sf"/>
</dbReference>
<reference evidence="4 5" key="1">
    <citation type="submission" date="2019-02" db="EMBL/GenBank/DDBJ databases">
        <title>Deep-cultivation of Planctomycetes and their phenomic and genomic characterization uncovers novel biology.</title>
        <authorList>
            <person name="Wiegand S."/>
            <person name="Jogler M."/>
            <person name="Boedeker C."/>
            <person name="Pinto D."/>
            <person name="Vollmers J."/>
            <person name="Rivas-Marin E."/>
            <person name="Kohn T."/>
            <person name="Peeters S.H."/>
            <person name="Heuer A."/>
            <person name="Rast P."/>
            <person name="Oberbeckmann S."/>
            <person name="Bunk B."/>
            <person name="Jeske O."/>
            <person name="Meyerdierks A."/>
            <person name="Storesund J.E."/>
            <person name="Kallscheuer N."/>
            <person name="Luecker S."/>
            <person name="Lage O.M."/>
            <person name="Pohl T."/>
            <person name="Merkel B.J."/>
            <person name="Hornburger P."/>
            <person name="Mueller R.-W."/>
            <person name="Bruemmer F."/>
            <person name="Labrenz M."/>
            <person name="Spormann A.M."/>
            <person name="Op Den Camp H."/>
            <person name="Overmann J."/>
            <person name="Amann R."/>
            <person name="Jetten M.S.M."/>
            <person name="Mascher T."/>
            <person name="Medema M.H."/>
            <person name="Devos D.P."/>
            <person name="Kaster A.-K."/>
            <person name="Ovreas L."/>
            <person name="Rohde M."/>
            <person name="Galperin M.Y."/>
            <person name="Jogler C."/>
        </authorList>
    </citation>
    <scope>NUCLEOTIDE SEQUENCE [LARGE SCALE GENOMIC DNA]</scope>
    <source>
        <strain evidence="4 5">Pla52o</strain>
    </source>
</reference>
<dbReference type="Proteomes" id="UP000316304">
    <property type="component" value="Unassembled WGS sequence"/>
</dbReference>
<dbReference type="AlphaFoldDB" id="A0A5C6CA20"/>
<dbReference type="GO" id="GO:0004316">
    <property type="term" value="F:3-oxoacyl-[acyl-carrier-protein] reductase (NADPH) activity"/>
    <property type="evidence" value="ECO:0007669"/>
    <property type="project" value="UniProtKB-EC"/>
</dbReference>
<accession>A0A5C6CA20</accession>
<dbReference type="RefSeq" id="WP_146596068.1">
    <property type="nucleotide sequence ID" value="NZ_SJPT01000007.1"/>
</dbReference>
<evidence type="ECO:0000313" key="4">
    <source>
        <dbReference type="EMBL" id="TWU20925.1"/>
    </source>
</evidence>
<dbReference type="Gene3D" id="3.40.50.720">
    <property type="entry name" value="NAD(P)-binding Rossmann-like Domain"/>
    <property type="match status" value="1"/>
</dbReference>
<evidence type="ECO:0000256" key="2">
    <source>
        <dbReference type="ARBA" id="ARBA00023002"/>
    </source>
</evidence>
<evidence type="ECO:0000313" key="5">
    <source>
        <dbReference type="Proteomes" id="UP000316304"/>
    </source>
</evidence>
<dbReference type="NCBIfam" id="NF004824">
    <property type="entry name" value="PRK06180.1"/>
    <property type="match status" value="1"/>
</dbReference>
<dbReference type="EMBL" id="SJPT01000007">
    <property type="protein sequence ID" value="TWU20925.1"/>
    <property type="molecule type" value="Genomic_DNA"/>
</dbReference>
<keyword evidence="5" id="KW-1185">Reference proteome</keyword>
<dbReference type="InterPro" id="IPR051911">
    <property type="entry name" value="SDR_oxidoreductase"/>
</dbReference>
<dbReference type="SUPFAM" id="SSF51735">
    <property type="entry name" value="NAD(P)-binding Rossmann-fold domains"/>
    <property type="match status" value="1"/>
</dbReference>
<organism evidence="4 5">
    <name type="scientific">Novipirellula galeiformis</name>
    <dbReference type="NCBI Taxonomy" id="2528004"/>
    <lineage>
        <taxon>Bacteria</taxon>
        <taxon>Pseudomonadati</taxon>
        <taxon>Planctomycetota</taxon>
        <taxon>Planctomycetia</taxon>
        <taxon>Pirellulales</taxon>
        <taxon>Pirellulaceae</taxon>
        <taxon>Novipirellula</taxon>
    </lineage>
</organism>
<gene>
    <name evidence="4" type="primary">fabG_7</name>
    <name evidence="4" type="ORF">Pla52o_39560</name>
</gene>
<dbReference type="InterPro" id="IPR002347">
    <property type="entry name" value="SDR_fam"/>
</dbReference>
<evidence type="ECO:0000256" key="1">
    <source>
        <dbReference type="ARBA" id="ARBA00006484"/>
    </source>
</evidence>
<proteinExistence type="inferred from homology"/>
<comment type="caution">
    <text evidence="4">The sequence shown here is derived from an EMBL/GenBank/DDBJ whole genome shotgun (WGS) entry which is preliminary data.</text>
</comment>
<dbReference type="PANTHER" id="PTHR43976:SF16">
    <property type="entry name" value="SHORT-CHAIN DEHYDROGENASE_REDUCTASE FAMILY PROTEIN"/>
    <property type="match status" value="1"/>
</dbReference>
<dbReference type="EC" id="1.1.1.100" evidence="4"/>
<dbReference type="Pfam" id="PF00106">
    <property type="entry name" value="adh_short"/>
    <property type="match status" value="1"/>
</dbReference>
<protein>
    <submittedName>
        <fullName evidence="4">3-oxoacyl-[acyl-carrier-protein] reductase FabG</fullName>
        <ecNumber evidence="4">1.1.1.100</ecNumber>
    </submittedName>
</protein>
<dbReference type="OrthoDB" id="9775296at2"/>
<comment type="similarity">
    <text evidence="1 3">Belongs to the short-chain dehydrogenases/reductases (SDR) family.</text>
</comment>
<name>A0A5C6CA20_9BACT</name>
<dbReference type="PRINTS" id="PR00080">
    <property type="entry name" value="SDRFAMILY"/>
</dbReference>